<gene>
    <name evidence="2" type="ORF">MA16_Dca007839</name>
</gene>
<dbReference type="Pfam" id="PF03478">
    <property type="entry name" value="Beta-prop_KIB1-4"/>
    <property type="match status" value="1"/>
</dbReference>
<accession>A0A2I0XJ05</accession>
<reference evidence="2 3" key="1">
    <citation type="journal article" date="2016" name="Sci. Rep.">
        <title>The Dendrobium catenatum Lindl. genome sequence provides insights into polysaccharide synthase, floral development and adaptive evolution.</title>
        <authorList>
            <person name="Zhang G.Q."/>
            <person name="Xu Q."/>
            <person name="Bian C."/>
            <person name="Tsai W.C."/>
            <person name="Yeh C.M."/>
            <person name="Liu K.W."/>
            <person name="Yoshida K."/>
            <person name="Zhang L.S."/>
            <person name="Chang S.B."/>
            <person name="Chen F."/>
            <person name="Shi Y."/>
            <person name="Su Y.Y."/>
            <person name="Zhang Y.Q."/>
            <person name="Chen L.J."/>
            <person name="Yin Y."/>
            <person name="Lin M."/>
            <person name="Huang H."/>
            <person name="Deng H."/>
            <person name="Wang Z.W."/>
            <person name="Zhu S.L."/>
            <person name="Zhao X."/>
            <person name="Deng C."/>
            <person name="Niu S.C."/>
            <person name="Huang J."/>
            <person name="Wang M."/>
            <person name="Liu G.H."/>
            <person name="Yang H.J."/>
            <person name="Xiao X.J."/>
            <person name="Hsiao Y.Y."/>
            <person name="Wu W.L."/>
            <person name="Chen Y.Y."/>
            <person name="Mitsuda N."/>
            <person name="Ohme-Takagi M."/>
            <person name="Luo Y.B."/>
            <person name="Van de Peer Y."/>
            <person name="Liu Z.J."/>
        </authorList>
    </citation>
    <scope>NUCLEOTIDE SEQUENCE [LARGE SCALE GENOMIC DNA]</scope>
    <source>
        <tissue evidence="2">The whole plant</tissue>
    </source>
</reference>
<dbReference type="InterPro" id="IPR050942">
    <property type="entry name" value="F-box_BR-signaling"/>
</dbReference>
<dbReference type="InterPro" id="IPR005174">
    <property type="entry name" value="KIB1-4_b-propeller"/>
</dbReference>
<proteinExistence type="predicted"/>
<name>A0A2I0XJ05_9ASPA</name>
<dbReference type="SMART" id="SM00256">
    <property type="entry name" value="FBOX"/>
    <property type="match status" value="1"/>
</dbReference>
<reference evidence="2 3" key="2">
    <citation type="journal article" date="2017" name="Nature">
        <title>The Apostasia genome and the evolution of orchids.</title>
        <authorList>
            <person name="Zhang G.Q."/>
            <person name="Liu K.W."/>
            <person name="Li Z."/>
            <person name="Lohaus R."/>
            <person name="Hsiao Y.Y."/>
            <person name="Niu S.C."/>
            <person name="Wang J.Y."/>
            <person name="Lin Y.C."/>
            <person name="Xu Q."/>
            <person name="Chen L.J."/>
            <person name="Yoshida K."/>
            <person name="Fujiwara S."/>
            <person name="Wang Z.W."/>
            <person name="Zhang Y.Q."/>
            <person name="Mitsuda N."/>
            <person name="Wang M."/>
            <person name="Liu G.H."/>
            <person name="Pecoraro L."/>
            <person name="Huang H.X."/>
            <person name="Xiao X.J."/>
            <person name="Lin M."/>
            <person name="Wu X.Y."/>
            <person name="Wu W.L."/>
            <person name="Chen Y.Y."/>
            <person name="Chang S.B."/>
            <person name="Sakamoto S."/>
            <person name="Ohme-Takagi M."/>
            <person name="Yagi M."/>
            <person name="Zeng S.J."/>
            <person name="Shen C.Y."/>
            <person name="Yeh C.M."/>
            <person name="Luo Y.B."/>
            <person name="Tsai W.C."/>
            <person name="Van de Peer Y."/>
            <person name="Liu Z.J."/>
        </authorList>
    </citation>
    <scope>NUCLEOTIDE SEQUENCE [LARGE SCALE GENOMIC DNA]</scope>
    <source>
        <tissue evidence="2">The whole plant</tissue>
    </source>
</reference>
<dbReference type="PANTHER" id="PTHR44259">
    <property type="entry name" value="OS07G0183000 PROTEIN-RELATED"/>
    <property type="match status" value="1"/>
</dbReference>
<keyword evidence="3" id="KW-1185">Reference proteome</keyword>
<evidence type="ECO:0000259" key="1">
    <source>
        <dbReference type="SMART" id="SM00256"/>
    </source>
</evidence>
<evidence type="ECO:0000313" key="3">
    <source>
        <dbReference type="Proteomes" id="UP000233837"/>
    </source>
</evidence>
<protein>
    <submittedName>
        <fullName evidence="2">F-box protein</fullName>
    </submittedName>
</protein>
<dbReference type="EMBL" id="KZ501830">
    <property type="protein sequence ID" value="PKU87897.1"/>
    <property type="molecule type" value="Genomic_DNA"/>
</dbReference>
<dbReference type="Gene3D" id="1.20.1280.50">
    <property type="match status" value="1"/>
</dbReference>
<dbReference type="InterPro" id="IPR001810">
    <property type="entry name" value="F-box_dom"/>
</dbReference>
<feature type="domain" description="F-box" evidence="1">
    <location>
        <begin position="8"/>
        <end position="48"/>
    </location>
</feature>
<dbReference type="Pfam" id="PF00646">
    <property type="entry name" value="F-box"/>
    <property type="match status" value="1"/>
</dbReference>
<dbReference type="AlphaFoldDB" id="A0A2I0XJ05"/>
<sequence>MSSSWSDLPLDLLISIGNKLHNTDLFSFRSICSQWHSAVPVPNPCPNYLVSFNSKNNMINFVMKKNESISRNYIISLPFSSSSPMSFFGSSNGWLVFIACKNETLHLFDPVSNRKFIFPPLYPKILHYYKKVKPSTVRSAYSLYLRRVVVSSSIKTGIAVAGIVHITNRRNSKILDRRIVFYKHGCGDCQRWCLLMEGSKGIRDIILAGDDRFYAIGNDWEFYMLDERPPSIKLKRFKLWLPKHILEADSDHDDPADERVSFTCINMIESGETDIVIYGSYCGHKKLAGLISLKINVAKLRGDSNNVNVACEAKWGDFMKSSFRSKYYFTPSLRAHHSKFLC</sequence>
<evidence type="ECO:0000313" key="2">
    <source>
        <dbReference type="EMBL" id="PKU87897.1"/>
    </source>
</evidence>
<dbReference type="Proteomes" id="UP000233837">
    <property type="component" value="Unassembled WGS sequence"/>
</dbReference>
<organism evidence="2 3">
    <name type="scientific">Dendrobium catenatum</name>
    <dbReference type="NCBI Taxonomy" id="906689"/>
    <lineage>
        <taxon>Eukaryota</taxon>
        <taxon>Viridiplantae</taxon>
        <taxon>Streptophyta</taxon>
        <taxon>Embryophyta</taxon>
        <taxon>Tracheophyta</taxon>
        <taxon>Spermatophyta</taxon>
        <taxon>Magnoliopsida</taxon>
        <taxon>Liliopsida</taxon>
        <taxon>Asparagales</taxon>
        <taxon>Orchidaceae</taxon>
        <taxon>Epidendroideae</taxon>
        <taxon>Malaxideae</taxon>
        <taxon>Dendrobiinae</taxon>
        <taxon>Dendrobium</taxon>
    </lineage>
</organism>